<evidence type="ECO:0000313" key="3">
    <source>
        <dbReference type="Proteomes" id="UP001632038"/>
    </source>
</evidence>
<feature type="compositionally biased region" description="Basic residues" evidence="1">
    <location>
        <begin position="103"/>
        <end position="118"/>
    </location>
</feature>
<dbReference type="EMBL" id="JAVIJP010000009">
    <property type="protein sequence ID" value="KAL3647933.1"/>
    <property type="molecule type" value="Genomic_DNA"/>
</dbReference>
<name>A0ABD3E0B5_9LAMI</name>
<protein>
    <submittedName>
        <fullName evidence="2">Uncharacterized protein</fullName>
    </submittedName>
</protein>
<gene>
    <name evidence="2" type="ORF">CASFOL_008901</name>
</gene>
<dbReference type="Proteomes" id="UP001632038">
    <property type="component" value="Unassembled WGS sequence"/>
</dbReference>
<feature type="compositionally biased region" description="Polar residues" evidence="1">
    <location>
        <begin position="92"/>
        <end position="102"/>
    </location>
</feature>
<proteinExistence type="predicted"/>
<evidence type="ECO:0000256" key="1">
    <source>
        <dbReference type="SAM" id="MobiDB-lite"/>
    </source>
</evidence>
<dbReference type="AlphaFoldDB" id="A0ABD3E0B5"/>
<reference evidence="3" key="1">
    <citation type="journal article" date="2024" name="IScience">
        <title>Strigolactones Initiate the Formation of Haustorium-like Structures in Castilleja.</title>
        <authorList>
            <person name="Buerger M."/>
            <person name="Peterson D."/>
            <person name="Chory J."/>
        </authorList>
    </citation>
    <scope>NUCLEOTIDE SEQUENCE [LARGE SCALE GENOMIC DNA]</scope>
</reference>
<accession>A0ABD3E0B5</accession>
<organism evidence="2 3">
    <name type="scientific">Castilleja foliolosa</name>
    <dbReference type="NCBI Taxonomy" id="1961234"/>
    <lineage>
        <taxon>Eukaryota</taxon>
        <taxon>Viridiplantae</taxon>
        <taxon>Streptophyta</taxon>
        <taxon>Embryophyta</taxon>
        <taxon>Tracheophyta</taxon>
        <taxon>Spermatophyta</taxon>
        <taxon>Magnoliopsida</taxon>
        <taxon>eudicotyledons</taxon>
        <taxon>Gunneridae</taxon>
        <taxon>Pentapetalae</taxon>
        <taxon>asterids</taxon>
        <taxon>lamiids</taxon>
        <taxon>Lamiales</taxon>
        <taxon>Orobanchaceae</taxon>
        <taxon>Pedicularideae</taxon>
        <taxon>Castillejinae</taxon>
        <taxon>Castilleja</taxon>
    </lineage>
</organism>
<feature type="compositionally biased region" description="Low complexity" evidence="1">
    <location>
        <begin position="70"/>
        <end position="80"/>
    </location>
</feature>
<feature type="compositionally biased region" description="Low complexity" evidence="1">
    <location>
        <begin position="14"/>
        <end position="32"/>
    </location>
</feature>
<comment type="caution">
    <text evidence="2">The sequence shown here is derived from an EMBL/GenBank/DDBJ whole genome shotgun (WGS) entry which is preliminary data.</text>
</comment>
<evidence type="ECO:0000313" key="2">
    <source>
        <dbReference type="EMBL" id="KAL3647933.1"/>
    </source>
</evidence>
<sequence length="135" mass="15808">MPNTPPKTTYPLLSHSPFSHFYPHSNPSIYSPSPSPSPPPPPPFLRRRGIDLRHLPPNHSFLRRHPPLQQPNRQNQNPRQDVNYHPHHRLRQPSSPIGSSCKTGRRRRSAVIRDRRRNASPLNRRSPRITREERK</sequence>
<keyword evidence="3" id="KW-1185">Reference proteome</keyword>
<feature type="region of interest" description="Disordered" evidence="1">
    <location>
        <begin position="1"/>
        <end position="135"/>
    </location>
</feature>
<feature type="compositionally biased region" description="Pro residues" evidence="1">
    <location>
        <begin position="33"/>
        <end position="44"/>
    </location>
</feature>